<accession>A0ABU1VNN7</accession>
<keyword evidence="3" id="KW-1185">Reference proteome</keyword>
<sequence>MLLRAALADAGFDALVATAMPHAGGFMPATIAHRPHFTVPGSHISGKAVVWAGLAAGAIFLVLELLVTRFVMGVNPGVMIRMIAAITQGSAMLAPPVTADVSVTLAAVILHFVMSLLYAFVFAFFAKGRSLQSATLLGAGYGLLLYALNFYGFTTLFPWFAEARNWGAALAHVVFGAVLGATYVHWAPHDHDLTPAG</sequence>
<keyword evidence="1" id="KW-0812">Transmembrane</keyword>
<keyword evidence="1" id="KW-0472">Membrane</keyword>
<dbReference type="RefSeq" id="WP_310053262.1">
    <property type="nucleotide sequence ID" value="NZ_JAVDVW010000001.1"/>
</dbReference>
<keyword evidence="1" id="KW-1133">Transmembrane helix</keyword>
<feature type="transmembrane region" description="Helical" evidence="1">
    <location>
        <begin position="78"/>
        <end position="97"/>
    </location>
</feature>
<organism evidence="2 3">
    <name type="scientific">Agrilutibacter niabensis</name>
    <dbReference type="NCBI Taxonomy" id="380628"/>
    <lineage>
        <taxon>Bacteria</taxon>
        <taxon>Pseudomonadati</taxon>
        <taxon>Pseudomonadota</taxon>
        <taxon>Gammaproteobacteria</taxon>
        <taxon>Lysobacterales</taxon>
        <taxon>Lysobacteraceae</taxon>
        <taxon>Agrilutibacter</taxon>
    </lineage>
</organism>
<proteinExistence type="predicted"/>
<feature type="transmembrane region" description="Helical" evidence="1">
    <location>
        <begin position="103"/>
        <end position="126"/>
    </location>
</feature>
<evidence type="ECO:0000313" key="3">
    <source>
        <dbReference type="Proteomes" id="UP001267878"/>
    </source>
</evidence>
<evidence type="ECO:0000256" key="1">
    <source>
        <dbReference type="SAM" id="Phobius"/>
    </source>
</evidence>
<dbReference type="Proteomes" id="UP001267878">
    <property type="component" value="Unassembled WGS sequence"/>
</dbReference>
<name>A0ABU1VNN7_9GAMM</name>
<comment type="caution">
    <text evidence="2">The sequence shown here is derived from an EMBL/GenBank/DDBJ whole genome shotgun (WGS) entry which is preliminary data.</text>
</comment>
<reference evidence="2 3" key="1">
    <citation type="submission" date="2023-07" db="EMBL/GenBank/DDBJ databases">
        <title>Sorghum-associated microbial communities from plants grown in Nebraska, USA.</title>
        <authorList>
            <person name="Schachtman D."/>
        </authorList>
    </citation>
    <scope>NUCLEOTIDE SEQUENCE [LARGE SCALE GENOMIC DNA]</scope>
    <source>
        <strain evidence="2 3">BE187</strain>
    </source>
</reference>
<feature type="transmembrane region" description="Helical" evidence="1">
    <location>
        <begin position="48"/>
        <end position="66"/>
    </location>
</feature>
<gene>
    <name evidence="2" type="ORF">J2X04_001440</name>
</gene>
<feature type="transmembrane region" description="Helical" evidence="1">
    <location>
        <begin position="166"/>
        <end position="186"/>
    </location>
</feature>
<feature type="transmembrane region" description="Helical" evidence="1">
    <location>
        <begin position="138"/>
        <end position="160"/>
    </location>
</feature>
<dbReference type="EMBL" id="JAVDVW010000001">
    <property type="protein sequence ID" value="MDR7099093.1"/>
    <property type="molecule type" value="Genomic_DNA"/>
</dbReference>
<evidence type="ECO:0000313" key="2">
    <source>
        <dbReference type="EMBL" id="MDR7099093.1"/>
    </source>
</evidence>
<protein>
    <submittedName>
        <fullName evidence="2">Uncharacterized membrane protein (DUF485 family)</fullName>
    </submittedName>
</protein>